<accession>A0A1H2S6F5</accession>
<dbReference type="OrthoDB" id="9910160at2"/>
<evidence type="ECO:0000313" key="3">
    <source>
        <dbReference type="Proteomes" id="UP000199488"/>
    </source>
</evidence>
<organism evidence="2 3">
    <name type="scientific">Marinococcus luteus</name>
    <dbReference type="NCBI Taxonomy" id="1122204"/>
    <lineage>
        <taxon>Bacteria</taxon>
        <taxon>Bacillati</taxon>
        <taxon>Bacillota</taxon>
        <taxon>Bacilli</taxon>
        <taxon>Bacillales</taxon>
        <taxon>Bacillaceae</taxon>
        <taxon>Marinococcus</taxon>
    </lineage>
</organism>
<protein>
    <submittedName>
        <fullName evidence="2">Uncharacterized protein</fullName>
    </submittedName>
</protein>
<evidence type="ECO:0000313" key="2">
    <source>
        <dbReference type="EMBL" id="SDW26559.1"/>
    </source>
</evidence>
<dbReference type="AlphaFoldDB" id="A0A1H2S6F5"/>
<sequence>MSESERLKNKVKEEKKQEPDKKPGNEEPPTSSEDPIPLADMKYEEEENRNKHNTKKRSGSEDKDG</sequence>
<proteinExistence type="predicted"/>
<evidence type="ECO:0000256" key="1">
    <source>
        <dbReference type="SAM" id="MobiDB-lite"/>
    </source>
</evidence>
<feature type="region of interest" description="Disordered" evidence="1">
    <location>
        <begin position="1"/>
        <end position="65"/>
    </location>
</feature>
<keyword evidence="3" id="KW-1185">Reference proteome</keyword>
<feature type="compositionally biased region" description="Basic and acidic residues" evidence="1">
    <location>
        <begin position="1"/>
        <end position="25"/>
    </location>
</feature>
<name>A0A1H2S6F5_9BACI</name>
<dbReference type="EMBL" id="FNNC01000001">
    <property type="protein sequence ID" value="SDW26559.1"/>
    <property type="molecule type" value="Genomic_DNA"/>
</dbReference>
<dbReference type="Proteomes" id="UP000199488">
    <property type="component" value="Unassembled WGS sequence"/>
</dbReference>
<dbReference type="RefSeq" id="WP_091611975.1">
    <property type="nucleotide sequence ID" value="NZ_FNNC01000001.1"/>
</dbReference>
<reference evidence="2 3" key="1">
    <citation type="submission" date="2016-10" db="EMBL/GenBank/DDBJ databases">
        <authorList>
            <person name="de Groot N.N."/>
        </authorList>
    </citation>
    <scope>NUCLEOTIDE SEQUENCE [LARGE SCALE GENOMIC DNA]</scope>
    <source>
        <strain evidence="2 3">DSM 23126</strain>
    </source>
</reference>
<gene>
    <name evidence="2" type="ORF">SAMN05421781_1031</name>
</gene>